<feature type="active site" description="Proton acceptor" evidence="4">
    <location>
        <position position="43"/>
    </location>
</feature>
<evidence type="ECO:0000256" key="4">
    <source>
        <dbReference type="HAMAP-Rule" id="MF_00279"/>
    </source>
</evidence>
<feature type="binding site" evidence="4">
    <location>
        <position position="45"/>
    </location>
    <ligand>
        <name>1-deoxy-D-xylulose 5-phosphate</name>
        <dbReference type="ChEBI" id="CHEBI:57792"/>
    </ligand>
</feature>
<feature type="binding site" evidence="4">
    <location>
        <begin position="212"/>
        <end position="213"/>
    </location>
    <ligand>
        <name>3-amino-2-oxopropyl phosphate</name>
        <dbReference type="ChEBI" id="CHEBI:57279"/>
    </ligand>
</feature>
<dbReference type="GO" id="GO:0005829">
    <property type="term" value="C:cytosol"/>
    <property type="evidence" value="ECO:0007669"/>
    <property type="project" value="TreeGrafter"/>
</dbReference>
<dbReference type="UniPathway" id="UPA00244">
    <property type="reaction ID" value="UER00313"/>
</dbReference>
<keyword evidence="3 4" id="KW-0664">Pyridoxine biosynthesis</keyword>
<comment type="pathway">
    <text evidence="4">Cofactor biosynthesis; pyridoxine 5'-phosphate biosynthesis; pyridoxine 5'-phosphate from D-erythrose 4-phosphate: step 5/5.</text>
</comment>
<feature type="binding site" evidence="4">
    <location>
        <position position="7"/>
    </location>
    <ligand>
        <name>3-amino-2-oxopropyl phosphate</name>
        <dbReference type="ChEBI" id="CHEBI:57279"/>
    </ligand>
</feature>
<keyword evidence="7" id="KW-1185">Reference proteome</keyword>
<protein>
    <recommendedName>
        <fullName evidence="4 5">Pyridoxine 5'-phosphate synthase</fullName>
        <shortName evidence="4">PNP synthase</shortName>
        <ecNumber evidence="4 5">2.6.99.2</ecNumber>
    </recommendedName>
</protein>
<organism evidence="6 7">
    <name type="scientific">Thermodesulfovibrio aggregans</name>
    <dbReference type="NCBI Taxonomy" id="86166"/>
    <lineage>
        <taxon>Bacteria</taxon>
        <taxon>Pseudomonadati</taxon>
        <taxon>Nitrospirota</taxon>
        <taxon>Thermodesulfovibrionia</taxon>
        <taxon>Thermodesulfovibrionales</taxon>
        <taxon>Thermodesulfovibrionaceae</taxon>
        <taxon>Thermodesulfovibrio</taxon>
    </lineage>
</organism>
<reference evidence="7" key="1">
    <citation type="submission" date="2016-01" db="EMBL/GenBank/DDBJ databases">
        <title>Draft genome sequence of Thermodesulfovibrio aggregans strain TGE-P1.</title>
        <authorList>
            <person name="Sekiguchi Y."/>
            <person name="Ohashi A."/>
            <person name="Matsuura N."/>
            <person name="Tourlousse M.D."/>
        </authorList>
    </citation>
    <scope>NUCLEOTIDE SEQUENCE [LARGE SCALE GENOMIC DNA]</scope>
    <source>
        <strain evidence="7">TGE-P1</strain>
    </source>
</reference>
<dbReference type="HAMAP" id="MF_00279">
    <property type="entry name" value="PdxJ"/>
    <property type="match status" value="1"/>
</dbReference>
<dbReference type="PANTHER" id="PTHR30456:SF0">
    <property type="entry name" value="PYRIDOXINE 5'-PHOSPHATE SYNTHASE"/>
    <property type="match status" value="1"/>
</dbReference>
<dbReference type="InterPro" id="IPR013785">
    <property type="entry name" value="Aldolase_TIM"/>
</dbReference>
<dbReference type="GO" id="GO:0033856">
    <property type="term" value="F:pyridoxine 5'-phosphate synthase activity"/>
    <property type="evidence" value="ECO:0007669"/>
    <property type="project" value="UniProtKB-UniRule"/>
</dbReference>
<dbReference type="CDD" id="cd00003">
    <property type="entry name" value="PNPsynthase"/>
    <property type="match status" value="1"/>
</dbReference>
<dbReference type="PANTHER" id="PTHR30456">
    <property type="entry name" value="PYRIDOXINE 5'-PHOSPHATE SYNTHASE"/>
    <property type="match status" value="1"/>
</dbReference>
<feature type="binding site" evidence="4">
    <location>
        <begin position="9"/>
        <end position="10"/>
    </location>
    <ligand>
        <name>1-deoxy-D-xylulose 5-phosphate</name>
        <dbReference type="ChEBI" id="CHEBI:57792"/>
    </ligand>
</feature>
<sequence>MVILGVNVDHVATVRQARRTFEPDPVMAASLAILGGADGITVHLREDRRHIQDRDLRVLREVVPCELNLEMAATEEMINIALNIKPDMVTLVPEKRQELTTEGGLNVIDNKQSLKEAVARIKDGGIPVSLFINPDRASIECSKEIGADMVEIHTGYYSDTKGLNQLKELERIKDAVAYSLSIGLKTNAGHGLNYYNVKPIAAIKGLRGLYIGHSIIARAVLVGIERAVREMKNLIREACINA</sequence>
<feature type="binding site" evidence="4">
    <location>
        <position position="191"/>
    </location>
    <ligand>
        <name>3-amino-2-oxopropyl phosphate</name>
        <dbReference type="ChEBI" id="CHEBI:57279"/>
    </ligand>
</feature>
<dbReference type="SUPFAM" id="SSF63892">
    <property type="entry name" value="Pyridoxine 5'-phosphate synthase"/>
    <property type="match status" value="1"/>
</dbReference>
<evidence type="ECO:0000256" key="5">
    <source>
        <dbReference type="NCBIfam" id="TIGR00559"/>
    </source>
</evidence>
<dbReference type="RefSeq" id="WP_059176727.1">
    <property type="nucleotide sequence ID" value="NZ_BCNO01000002.1"/>
</dbReference>
<dbReference type="OrthoDB" id="9806590at2"/>
<dbReference type="InterPro" id="IPR004569">
    <property type="entry name" value="PyrdxlP_synth_PdxJ"/>
</dbReference>
<dbReference type="EC" id="2.6.99.2" evidence="4 5"/>
<evidence type="ECO:0000256" key="3">
    <source>
        <dbReference type="ARBA" id="ARBA00023096"/>
    </source>
</evidence>
<feature type="active site" description="Proton acceptor" evidence="4">
    <location>
        <position position="70"/>
    </location>
</feature>
<keyword evidence="2 4" id="KW-0808">Transferase</keyword>
<evidence type="ECO:0000313" key="7">
    <source>
        <dbReference type="Proteomes" id="UP000054976"/>
    </source>
</evidence>
<feature type="binding site" evidence="4">
    <location>
        <position position="18"/>
    </location>
    <ligand>
        <name>3-amino-2-oxopropyl phosphate</name>
        <dbReference type="ChEBI" id="CHEBI:57279"/>
    </ligand>
</feature>
<dbReference type="Pfam" id="PF03740">
    <property type="entry name" value="PdxJ"/>
    <property type="match status" value="1"/>
</dbReference>
<comment type="subcellular location">
    <subcellularLocation>
        <location evidence="4">Cytoplasm</location>
    </subcellularLocation>
</comment>
<dbReference type="EMBL" id="BCNO01000002">
    <property type="protein sequence ID" value="GAQ95282.1"/>
    <property type="molecule type" value="Genomic_DNA"/>
</dbReference>
<dbReference type="NCBIfam" id="TIGR00559">
    <property type="entry name" value="pdxJ"/>
    <property type="match status" value="1"/>
</dbReference>
<comment type="caution">
    <text evidence="6">The sequence shown here is derived from an EMBL/GenBank/DDBJ whole genome shotgun (WGS) entry which is preliminary data.</text>
</comment>
<evidence type="ECO:0000256" key="2">
    <source>
        <dbReference type="ARBA" id="ARBA00022679"/>
    </source>
</evidence>
<dbReference type="AlphaFoldDB" id="A0A0U9HT15"/>
<accession>A0A0U9HT15</accession>
<evidence type="ECO:0000313" key="6">
    <source>
        <dbReference type="EMBL" id="GAQ95282.1"/>
    </source>
</evidence>
<dbReference type="STRING" id="86166.TAGGR_2171"/>
<dbReference type="InterPro" id="IPR036130">
    <property type="entry name" value="Pyridoxine-5'_phos_synth"/>
</dbReference>
<feature type="binding site" evidence="4">
    <location>
        <position position="50"/>
    </location>
    <ligand>
        <name>1-deoxy-D-xylulose 5-phosphate</name>
        <dbReference type="ChEBI" id="CHEBI:57792"/>
    </ligand>
</feature>
<name>A0A0U9HT15_9BACT</name>
<comment type="catalytic activity">
    <reaction evidence="4">
        <text>3-amino-2-oxopropyl phosphate + 1-deoxy-D-xylulose 5-phosphate = pyridoxine 5'-phosphate + phosphate + 2 H2O + H(+)</text>
        <dbReference type="Rhea" id="RHEA:15265"/>
        <dbReference type="ChEBI" id="CHEBI:15377"/>
        <dbReference type="ChEBI" id="CHEBI:15378"/>
        <dbReference type="ChEBI" id="CHEBI:43474"/>
        <dbReference type="ChEBI" id="CHEBI:57279"/>
        <dbReference type="ChEBI" id="CHEBI:57792"/>
        <dbReference type="ChEBI" id="CHEBI:58589"/>
        <dbReference type="EC" id="2.6.99.2"/>
    </reaction>
</comment>
<keyword evidence="1 4" id="KW-0963">Cytoplasm</keyword>
<feature type="active site" description="Proton donor" evidence="4">
    <location>
        <position position="190"/>
    </location>
</feature>
<evidence type="ECO:0000256" key="1">
    <source>
        <dbReference type="ARBA" id="ARBA00022490"/>
    </source>
</evidence>
<feature type="site" description="Transition state stabilizer" evidence="4">
    <location>
        <position position="151"/>
    </location>
</feature>
<comment type="subunit">
    <text evidence="4">Homooctamer; tetramer of dimers.</text>
</comment>
<gene>
    <name evidence="4" type="primary">pdxJ</name>
    <name evidence="6" type="ORF">TAGGR_2171</name>
</gene>
<feature type="binding site" evidence="4">
    <location>
        <position position="100"/>
    </location>
    <ligand>
        <name>1-deoxy-D-xylulose 5-phosphate</name>
        <dbReference type="ChEBI" id="CHEBI:57792"/>
    </ligand>
</feature>
<dbReference type="NCBIfam" id="NF003625">
    <property type="entry name" value="PRK05265.1-3"/>
    <property type="match status" value="1"/>
</dbReference>
<dbReference type="Proteomes" id="UP000054976">
    <property type="component" value="Unassembled WGS sequence"/>
</dbReference>
<comment type="function">
    <text evidence="4">Catalyzes the complicated ring closure reaction between the two acyclic compounds 1-deoxy-D-xylulose-5-phosphate (DXP) and 3-amino-2-oxopropyl phosphate (1-amino-acetone-3-phosphate or AAP) to form pyridoxine 5'-phosphate (PNP) and inorganic phosphate.</text>
</comment>
<dbReference type="NCBIfam" id="NF003627">
    <property type="entry name" value="PRK05265.1-5"/>
    <property type="match status" value="1"/>
</dbReference>
<dbReference type="GO" id="GO:0008615">
    <property type="term" value="P:pyridoxine biosynthetic process"/>
    <property type="evidence" value="ECO:0007669"/>
    <property type="project" value="UniProtKB-UniRule"/>
</dbReference>
<proteinExistence type="inferred from homology"/>
<comment type="similarity">
    <text evidence="4">Belongs to the PNP synthase family.</text>
</comment>
<dbReference type="Gene3D" id="3.20.20.70">
    <property type="entry name" value="Aldolase class I"/>
    <property type="match status" value="1"/>
</dbReference>